<reference evidence="1" key="1">
    <citation type="submission" date="2022-10" db="EMBL/GenBank/DDBJ databases">
        <title>Sifting through the core-genome to identify putative cross-protective antigens against Riemerella anatipestifer.</title>
        <authorList>
            <person name="Zheng X."/>
            <person name="Zhang W."/>
        </authorList>
    </citation>
    <scope>NUCLEOTIDE SEQUENCE</scope>
    <source>
        <strain evidence="1">ZWRA178</strain>
    </source>
</reference>
<organism evidence="1 2">
    <name type="scientific">Riemerella anatipestifer</name>
    <name type="common">Moraxella anatipestifer</name>
    <dbReference type="NCBI Taxonomy" id="34085"/>
    <lineage>
        <taxon>Bacteria</taxon>
        <taxon>Pseudomonadati</taxon>
        <taxon>Bacteroidota</taxon>
        <taxon>Flavobacteriia</taxon>
        <taxon>Flavobacteriales</taxon>
        <taxon>Weeksellaceae</taxon>
        <taxon>Riemerella</taxon>
    </lineage>
</organism>
<gene>
    <name evidence="1" type="ORF">OKE68_00130</name>
</gene>
<proteinExistence type="predicted"/>
<name>A0AAP3AJ51_RIEAN</name>
<dbReference type="AlphaFoldDB" id="A0AAP3AJ51"/>
<dbReference type="EMBL" id="JAOZYT010000001">
    <property type="protein sequence ID" value="MCW0522725.1"/>
    <property type="molecule type" value="Genomic_DNA"/>
</dbReference>
<dbReference type="Proteomes" id="UP001207440">
    <property type="component" value="Unassembled WGS sequence"/>
</dbReference>
<evidence type="ECO:0000313" key="2">
    <source>
        <dbReference type="Proteomes" id="UP001207440"/>
    </source>
</evidence>
<protein>
    <submittedName>
        <fullName evidence="1">Uncharacterized protein</fullName>
    </submittedName>
</protein>
<dbReference type="RefSeq" id="WP_014937578.1">
    <property type="nucleotide sequence ID" value="NZ_CP033039.1"/>
</dbReference>
<evidence type="ECO:0000313" key="1">
    <source>
        <dbReference type="EMBL" id="MCW0522725.1"/>
    </source>
</evidence>
<comment type="caution">
    <text evidence="1">The sequence shown here is derived from an EMBL/GenBank/DDBJ whole genome shotgun (WGS) entry which is preliminary data.</text>
</comment>
<sequence length="54" mass="5949">MYLIVFLGLGLSVYAQSGKIYGHTDSGGPSHLYKVEPTTGNITKTIIIIRRHQC</sequence>
<accession>A0AAP3AJ51</accession>